<dbReference type="GO" id="GO:0005634">
    <property type="term" value="C:nucleus"/>
    <property type="evidence" value="ECO:0007669"/>
    <property type="project" value="TreeGrafter"/>
</dbReference>
<dbReference type="PANTHER" id="PTHR15835">
    <property type="entry name" value="NUCLEAR-INTERACTING PARTNER OF ALK"/>
    <property type="match status" value="1"/>
</dbReference>
<dbReference type="EMBL" id="CAADRP010001557">
    <property type="protein sequence ID" value="VFU41116.1"/>
    <property type="molecule type" value="Genomic_DNA"/>
</dbReference>
<protein>
    <submittedName>
        <fullName evidence="1">Uncharacterized protein</fullName>
    </submittedName>
</protein>
<organism evidence="1">
    <name type="scientific">Salix viminalis</name>
    <name type="common">Common osier</name>
    <name type="synonym">Basket willow</name>
    <dbReference type="NCBI Taxonomy" id="40686"/>
    <lineage>
        <taxon>Eukaryota</taxon>
        <taxon>Viridiplantae</taxon>
        <taxon>Streptophyta</taxon>
        <taxon>Embryophyta</taxon>
        <taxon>Tracheophyta</taxon>
        <taxon>Spermatophyta</taxon>
        <taxon>Magnoliopsida</taxon>
        <taxon>eudicotyledons</taxon>
        <taxon>Gunneridae</taxon>
        <taxon>Pentapetalae</taxon>
        <taxon>rosids</taxon>
        <taxon>fabids</taxon>
        <taxon>Malpighiales</taxon>
        <taxon>Salicaceae</taxon>
        <taxon>Saliceae</taxon>
        <taxon>Salix</taxon>
    </lineage>
</organism>
<reference evidence="1" key="1">
    <citation type="submission" date="2019-03" db="EMBL/GenBank/DDBJ databases">
        <authorList>
            <person name="Mank J."/>
            <person name="Almeida P."/>
        </authorList>
    </citation>
    <scope>NUCLEOTIDE SEQUENCE</scope>
    <source>
        <strain evidence="1">78183</strain>
    </source>
</reference>
<accession>A0A6N2LUS6</accession>
<dbReference type="AlphaFoldDB" id="A0A6N2LUS6"/>
<evidence type="ECO:0000313" key="1">
    <source>
        <dbReference type="EMBL" id="VFU41116.1"/>
    </source>
</evidence>
<dbReference type="PANTHER" id="PTHR15835:SF6">
    <property type="entry name" value="ZINC FINGER C3HC-TYPE PROTEIN 1"/>
    <property type="match status" value="1"/>
</dbReference>
<proteinExistence type="predicted"/>
<sequence>MDSLLNAAAPPRFHDIISSPGSMFTRICNAQKPARLCGWKPRALPCVVECKDRSAQLFKDLDVWDSYHMNPSIRVYSVTSEQSVEANEESGTCSGRHADPNGVAIDYKLCGARQDSAYENHAGSRGVVGNSASNGALSSMHRPLDLSETIAGGPLPTKQNFKTTISLPVIRRNLRPENRESAEQNFCEQVCQHDAVGLLKSSNQ</sequence>
<name>A0A6N2LUS6_SALVM</name>
<gene>
    <name evidence="1" type="ORF">SVIM_LOCUS240203</name>
</gene>